<dbReference type="Gene3D" id="3.90.190.10">
    <property type="entry name" value="Protein tyrosine phosphatase superfamily"/>
    <property type="match status" value="1"/>
</dbReference>
<dbReference type="SMART" id="SM00194">
    <property type="entry name" value="PTPc"/>
    <property type="match status" value="1"/>
</dbReference>
<feature type="domain" description="Tyrosine specific protein phosphatases" evidence="2">
    <location>
        <begin position="164"/>
        <end position="231"/>
    </location>
</feature>
<dbReference type="PRINTS" id="PR00700">
    <property type="entry name" value="PRTYPHPHTASE"/>
</dbReference>
<dbReference type="InterPro" id="IPR003595">
    <property type="entry name" value="Tyr_Pase_cat"/>
</dbReference>
<dbReference type="InterPro" id="IPR016130">
    <property type="entry name" value="Tyr_Pase_AS"/>
</dbReference>
<dbReference type="GO" id="GO:0004725">
    <property type="term" value="F:protein tyrosine phosphatase activity"/>
    <property type="evidence" value="ECO:0007669"/>
    <property type="project" value="InterPro"/>
</dbReference>
<dbReference type="InterPro" id="IPR029021">
    <property type="entry name" value="Prot-tyrosine_phosphatase-like"/>
</dbReference>
<dbReference type="PROSITE" id="PS50056">
    <property type="entry name" value="TYR_PHOSPHATASE_2"/>
    <property type="match status" value="1"/>
</dbReference>
<sequence>MANKSNPLQNPPKEFDDNRVILKSSKDGRSLQSGYINASFVKVGSSKRVSFRVYCYSRTTSTNISRFWEMVIQYHCPIIVMLTKLVDNYTMVKCGDYFQVQDGSNEFGKVVVSNKWTRTTDTSLVLRCLEVKYKESDEPSHSVIHIQYPEWPDHEVPGDTIAVREILKMIYHVPPNLSPIVVHCSAGIVRTGAFCTIVNTVQRILDGDMSALDLVNTISLLRSQLVNVFNW</sequence>
<dbReference type="PANTHER" id="PTHR19134">
    <property type="entry name" value="RECEPTOR-TYPE TYROSINE-PROTEIN PHOSPHATASE"/>
    <property type="match status" value="1"/>
</dbReference>
<dbReference type="InterPro" id="IPR050348">
    <property type="entry name" value="Protein-Tyr_Phosphatase"/>
</dbReference>
<evidence type="ECO:0000313" key="3">
    <source>
        <dbReference type="EMBL" id="KAF9589362.1"/>
    </source>
</evidence>
<dbReference type="PROSITE" id="PS00383">
    <property type="entry name" value="TYR_PHOSPHATASE_1"/>
    <property type="match status" value="1"/>
</dbReference>
<evidence type="ECO:0000313" key="4">
    <source>
        <dbReference type="Proteomes" id="UP000631114"/>
    </source>
</evidence>
<proteinExistence type="predicted"/>
<dbReference type="EMBL" id="JADFTS010000009">
    <property type="protein sequence ID" value="KAF9589362.1"/>
    <property type="molecule type" value="Genomic_DNA"/>
</dbReference>
<evidence type="ECO:0008006" key="5">
    <source>
        <dbReference type="Google" id="ProtNLM"/>
    </source>
</evidence>
<dbReference type="PROSITE" id="PS50055">
    <property type="entry name" value="TYR_PHOSPHATASE_PTP"/>
    <property type="match status" value="1"/>
</dbReference>
<name>A0A835H0K1_9MAGN</name>
<organism evidence="3 4">
    <name type="scientific">Coptis chinensis</name>
    <dbReference type="NCBI Taxonomy" id="261450"/>
    <lineage>
        <taxon>Eukaryota</taxon>
        <taxon>Viridiplantae</taxon>
        <taxon>Streptophyta</taxon>
        <taxon>Embryophyta</taxon>
        <taxon>Tracheophyta</taxon>
        <taxon>Spermatophyta</taxon>
        <taxon>Magnoliopsida</taxon>
        <taxon>Ranunculales</taxon>
        <taxon>Ranunculaceae</taxon>
        <taxon>Coptidoideae</taxon>
        <taxon>Coptis</taxon>
    </lineage>
</organism>
<dbReference type="InterPro" id="IPR000242">
    <property type="entry name" value="PTP_cat"/>
</dbReference>
<dbReference type="AlphaFoldDB" id="A0A835H0K1"/>
<feature type="domain" description="Tyrosine-protein phosphatase" evidence="1">
    <location>
        <begin position="1"/>
        <end position="224"/>
    </location>
</feature>
<evidence type="ECO:0000259" key="1">
    <source>
        <dbReference type="PROSITE" id="PS50055"/>
    </source>
</evidence>
<dbReference type="Proteomes" id="UP000631114">
    <property type="component" value="Unassembled WGS sequence"/>
</dbReference>
<comment type="caution">
    <text evidence="3">The sequence shown here is derived from an EMBL/GenBank/DDBJ whole genome shotgun (WGS) entry which is preliminary data.</text>
</comment>
<dbReference type="PANTHER" id="PTHR19134:SF449">
    <property type="entry name" value="TYROSINE-PROTEIN PHOSPHATASE 1"/>
    <property type="match status" value="1"/>
</dbReference>
<keyword evidence="4" id="KW-1185">Reference proteome</keyword>
<dbReference type="InterPro" id="IPR000387">
    <property type="entry name" value="Tyr_Pase_dom"/>
</dbReference>
<dbReference type="SMART" id="SM00404">
    <property type="entry name" value="PTPc_motif"/>
    <property type="match status" value="1"/>
</dbReference>
<accession>A0A835H0K1</accession>
<dbReference type="Pfam" id="PF00102">
    <property type="entry name" value="Y_phosphatase"/>
    <property type="match status" value="1"/>
</dbReference>
<evidence type="ECO:0000259" key="2">
    <source>
        <dbReference type="PROSITE" id="PS50056"/>
    </source>
</evidence>
<protein>
    <recommendedName>
        <fullName evidence="5">Protein tyrosine phosphatase</fullName>
    </recommendedName>
</protein>
<dbReference type="OrthoDB" id="10253954at2759"/>
<gene>
    <name evidence="3" type="ORF">IFM89_022971</name>
</gene>
<dbReference type="SUPFAM" id="SSF52799">
    <property type="entry name" value="(Phosphotyrosine protein) phosphatases II"/>
    <property type="match status" value="1"/>
</dbReference>
<reference evidence="3 4" key="1">
    <citation type="submission" date="2020-10" db="EMBL/GenBank/DDBJ databases">
        <title>The Coptis chinensis genome and diversification of protoberbering-type alkaloids.</title>
        <authorList>
            <person name="Wang B."/>
            <person name="Shu S."/>
            <person name="Song C."/>
            <person name="Liu Y."/>
        </authorList>
    </citation>
    <scope>NUCLEOTIDE SEQUENCE [LARGE SCALE GENOMIC DNA]</scope>
    <source>
        <strain evidence="3">HL-2020</strain>
        <tissue evidence="3">Leaf</tissue>
    </source>
</reference>